<dbReference type="InterPro" id="IPR007226">
    <property type="entry name" value="SRS_dom"/>
</dbReference>
<dbReference type="EMBL" id="AGQS02006125">
    <property type="protein sequence ID" value="KYF38461.1"/>
    <property type="molecule type" value="Genomic_DNA"/>
</dbReference>
<evidence type="ECO:0000313" key="3">
    <source>
        <dbReference type="Proteomes" id="UP000074247"/>
    </source>
</evidence>
<dbReference type="Gene3D" id="2.60.40.1320">
    <property type="entry name" value="SRS domain"/>
    <property type="match status" value="1"/>
</dbReference>
<reference evidence="2 3" key="1">
    <citation type="journal article" date="2016" name="Nat. Commun.">
        <title>Local admixture of amplified and diversified secreted pathogenesis determinants shapes mosaic Toxoplasma gondii genomes.</title>
        <authorList>
            <person name="Lorenzi H."/>
            <person name="Khan A."/>
            <person name="Behnke M.S."/>
            <person name="Namasivayam S."/>
            <person name="Swapna L.S."/>
            <person name="Hadjithomas M."/>
            <person name="Karamycheva S."/>
            <person name="Pinney D."/>
            <person name="Brunk B.P."/>
            <person name="Ajioka J.W."/>
            <person name="Ajzenberg D."/>
            <person name="Boothroyd J.C."/>
            <person name="Boyle J.P."/>
            <person name="Darde M.L."/>
            <person name="Diaz-Miranda M.A."/>
            <person name="Dubey J.P."/>
            <person name="Fritz H.M."/>
            <person name="Gennari S.M."/>
            <person name="Gregory B.D."/>
            <person name="Kim K."/>
            <person name="Saeij J.P."/>
            <person name="Su C."/>
            <person name="White M.W."/>
            <person name="Zhu X.Q."/>
            <person name="Howe D.K."/>
            <person name="Rosenthal B.M."/>
            <person name="Grigg M.E."/>
            <person name="Parkinson J."/>
            <person name="Liu L."/>
            <person name="Kissinger J.C."/>
            <person name="Roos D.S."/>
            <person name="Sibley L.D."/>
        </authorList>
    </citation>
    <scope>NUCLEOTIDE SEQUENCE [LARGE SCALE GENOMIC DNA]</scope>
    <source>
        <strain evidence="2 3">ARI</strain>
    </source>
</reference>
<dbReference type="OrthoDB" id="10382829at2759"/>
<organism evidence="2 3">
    <name type="scientific">Toxoplasma gondii ARI</name>
    <dbReference type="NCBI Taxonomy" id="1074872"/>
    <lineage>
        <taxon>Eukaryota</taxon>
        <taxon>Sar</taxon>
        <taxon>Alveolata</taxon>
        <taxon>Apicomplexa</taxon>
        <taxon>Conoidasida</taxon>
        <taxon>Coccidia</taxon>
        <taxon>Eucoccidiorida</taxon>
        <taxon>Eimeriorina</taxon>
        <taxon>Sarcocystidae</taxon>
        <taxon>Toxoplasma</taxon>
    </lineage>
</organism>
<dbReference type="VEuPathDB" id="ToxoDB:TGARI_296640"/>
<dbReference type="Pfam" id="PF04092">
    <property type="entry name" value="SAG"/>
    <property type="match status" value="1"/>
</dbReference>
<comment type="caution">
    <text evidence="2">The sequence shown here is derived from an EMBL/GenBank/DDBJ whole genome shotgun (WGS) entry which is preliminary data.</text>
</comment>
<evidence type="ECO:0000313" key="2">
    <source>
        <dbReference type="EMBL" id="KYF38461.1"/>
    </source>
</evidence>
<accession>A0A139XI60</accession>
<proteinExistence type="predicted"/>
<dbReference type="GO" id="GO:0016020">
    <property type="term" value="C:membrane"/>
    <property type="evidence" value="ECO:0007669"/>
    <property type="project" value="InterPro"/>
</dbReference>
<gene>
    <name evidence="2" type="ORF">TGARI_296640</name>
</gene>
<protein>
    <submittedName>
        <fullName evidence="2">SAG-related sequence SRS48E</fullName>
    </submittedName>
</protein>
<dbReference type="InterPro" id="IPR036755">
    <property type="entry name" value="SRS_dom_sf"/>
</dbReference>
<feature type="domain" description="SRS" evidence="1">
    <location>
        <begin position="43"/>
        <end position="177"/>
    </location>
</feature>
<dbReference type="AlphaFoldDB" id="A0A139XI60"/>
<dbReference type="Proteomes" id="UP000074247">
    <property type="component" value="Unassembled WGS sequence"/>
</dbReference>
<name>A0A139XI60_TOXGO</name>
<sequence>MAGRVSGAVCGVKALQSAVRAAVVIGLFCLSGGVMATEGTSDVVMCSADKKNQTVVSAALKNVDTSIKFACPKDSVVFPPITDESQQFCMDSWCSAQATVGDAVSIKLSEKPEEEKDEKNGPNLKELNVYTVTMKKQNLTSSTLYFQCRPGKAPSEARVDTPGGKFDPDTTKCVIQIAAYGSKPAAEEAAESESCDTIPG</sequence>
<evidence type="ECO:0000259" key="1">
    <source>
        <dbReference type="Pfam" id="PF04092"/>
    </source>
</evidence>